<accession>A0A1I1LL35</accession>
<name>A0A1I1LL35_9GAMM</name>
<evidence type="ECO:0000313" key="1">
    <source>
        <dbReference type="EMBL" id="SFC71688.1"/>
    </source>
</evidence>
<dbReference type="SUPFAM" id="SSF160379">
    <property type="entry name" value="SP0830-like"/>
    <property type="match status" value="1"/>
</dbReference>
<dbReference type="Pfam" id="PF08002">
    <property type="entry name" value="DUF1697"/>
    <property type="match status" value="1"/>
</dbReference>
<organism evidence="1 2">
    <name type="scientific">Pseudoalteromonas denitrificans DSM 6059</name>
    <dbReference type="NCBI Taxonomy" id="1123010"/>
    <lineage>
        <taxon>Bacteria</taxon>
        <taxon>Pseudomonadati</taxon>
        <taxon>Pseudomonadota</taxon>
        <taxon>Gammaproteobacteria</taxon>
        <taxon>Alteromonadales</taxon>
        <taxon>Pseudoalteromonadaceae</taxon>
        <taxon>Pseudoalteromonas</taxon>
    </lineage>
</organism>
<protein>
    <submittedName>
        <fullName evidence="1">Uncharacterized conserved protein, DUF1697 family</fullName>
    </submittedName>
</protein>
<dbReference type="Gene3D" id="3.30.70.1280">
    <property type="entry name" value="SP0830-like domains"/>
    <property type="match status" value="1"/>
</dbReference>
<dbReference type="AlphaFoldDB" id="A0A1I1LL35"/>
<dbReference type="PANTHER" id="PTHR36439:SF1">
    <property type="entry name" value="DUF1697 DOMAIN-CONTAINING PROTEIN"/>
    <property type="match status" value="1"/>
</dbReference>
<dbReference type="PANTHER" id="PTHR36439">
    <property type="entry name" value="BLL4334 PROTEIN"/>
    <property type="match status" value="1"/>
</dbReference>
<dbReference type="InterPro" id="IPR012545">
    <property type="entry name" value="DUF1697"/>
</dbReference>
<dbReference type="Proteomes" id="UP000198862">
    <property type="component" value="Unassembled WGS sequence"/>
</dbReference>
<dbReference type="EMBL" id="FOLO01000016">
    <property type="protein sequence ID" value="SFC71688.1"/>
    <property type="molecule type" value="Genomic_DNA"/>
</dbReference>
<keyword evidence="2" id="KW-1185">Reference proteome</keyword>
<reference evidence="1 2" key="1">
    <citation type="submission" date="2016-10" db="EMBL/GenBank/DDBJ databases">
        <authorList>
            <person name="de Groot N.N."/>
        </authorList>
    </citation>
    <scope>NUCLEOTIDE SEQUENCE [LARGE SCALE GENOMIC DNA]</scope>
    <source>
        <strain evidence="1 2">DSM 6059</strain>
    </source>
</reference>
<evidence type="ECO:0000313" key="2">
    <source>
        <dbReference type="Proteomes" id="UP000198862"/>
    </source>
</evidence>
<dbReference type="STRING" id="1123010.SAMN02745724_02350"/>
<dbReference type="OrthoDB" id="9806494at2"/>
<dbReference type="PIRSF" id="PIRSF008502">
    <property type="entry name" value="UCP008502"/>
    <property type="match status" value="1"/>
</dbReference>
<gene>
    <name evidence="1" type="ORF">SAMN02745724_02350</name>
</gene>
<proteinExistence type="predicted"/>
<dbReference type="RefSeq" id="WP_091983893.1">
    <property type="nucleotide sequence ID" value="NZ_FOLO01000016.1"/>
</dbReference>
<sequence>MKSYTAILRGINVAGQKKVKMTDLKTLYESMGFKNVVTYIQSGNIIFDSDIDEIENIKTQIETGINHKYDFEVPVDVRTSAEFACILDVMPFDDIDLDVDGTKVLITFLSEQPSKSKKQALQEYAKAPERLLFGDQCIYLHCPNGYGKTKLSNVFIENKLGMIATTRNLKSVTKLVELSKN</sequence>